<keyword evidence="1" id="KW-0472">Membrane</keyword>
<dbReference type="AlphaFoldDB" id="X1A719"/>
<sequence>ITNEQIILSLCIVFFLQVTAPFSTRLAILILGGLVIDTNLKRLYKVTDNLIKQQFYLSGSDTIIGRTPEISIKIKNSGLIVKRLKDLFNDNIQLFLEGNYMSFFQPFKVIKGIDDNYIREIYQDIQIKLTAMHGTNFDIIILYTIVLSSLITSIHEIHFNKSVQEVMRRVWEKSDKLSQKQIQIQLDKLHMRNNKNVSILNNISYLDALAESFHFMKTARICKIQKSKYINRIVNLILFSKN</sequence>
<dbReference type="EMBL" id="BART01002066">
    <property type="protein sequence ID" value="GAG55991.1"/>
    <property type="molecule type" value="Genomic_DNA"/>
</dbReference>
<keyword evidence="1" id="KW-1133">Transmembrane helix</keyword>
<feature type="transmembrane region" description="Helical" evidence="1">
    <location>
        <begin position="6"/>
        <end position="36"/>
    </location>
</feature>
<evidence type="ECO:0000256" key="1">
    <source>
        <dbReference type="SAM" id="Phobius"/>
    </source>
</evidence>
<keyword evidence="1" id="KW-0812">Transmembrane</keyword>
<protein>
    <submittedName>
        <fullName evidence="2">Uncharacterized protein</fullName>
    </submittedName>
</protein>
<feature type="non-terminal residue" evidence="2">
    <location>
        <position position="1"/>
    </location>
</feature>
<accession>X1A719</accession>
<reference evidence="2" key="1">
    <citation type="journal article" date="2014" name="Front. Microbiol.">
        <title>High frequency of phylogenetically diverse reductive dehalogenase-homologous genes in deep subseafloor sedimentary metagenomes.</title>
        <authorList>
            <person name="Kawai M."/>
            <person name="Futagami T."/>
            <person name="Toyoda A."/>
            <person name="Takaki Y."/>
            <person name="Nishi S."/>
            <person name="Hori S."/>
            <person name="Arai W."/>
            <person name="Tsubouchi T."/>
            <person name="Morono Y."/>
            <person name="Uchiyama I."/>
            <person name="Ito T."/>
            <person name="Fujiyama A."/>
            <person name="Inagaki F."/>
            <person name="Takami H."/>
        </authorList>
    </citation>
    <scope>NUCLEOTIDE SEQUENCE</scope>
    <source>
        <strain evidence="2">Expedition CK06-06</strain>
    </source>
</reference>
<evidence type="ECO:0000313" key="2">
    <source>
        <dbReference type="EMBL" id="GAG55991.1"/>
    </source>
</evidence>
<organism evidence="2">
    <name type="scientific">marine sediment metagenome</name>
    <dbReference type="NCBI Taxonomy" id="412755"/>
    <lineage>
        <taxon>unclassified sequences</taxon>
        <taxon>metagenomes</taxon>
        <taxon>ecological metagenomes</taxon>
    </lineage>
</organism>
<gene>
    <name evidence="2" type="ORF">S01H4_06622</name>
</gene>
<name>X1A719_9ZZZZ</name>
<proteinExistence type="predicted"/>
<comment type="caution">
    <text evidence="2">The sequence shown here is derived from an EMBL/GenBank/DDBJ whole genome shotgun (WGS) entry which is preliminary data.</text>
</comment>